<dbReference type="InterPro" id="IPR051121">
    <property type="entry name" value="FAH"/>
</dbReference>
<comment type="similarity">
    <text evidence="2">Belongs to the hydratase/decarboxylase family.</text>
</comment>
<reference evidence="5 6" key="1">
    <citation type="journal article" date="2012" name="J. Bacteriol.">
        <title>Draft genome sequence of the cyanide-utilizing bacterium Pseudomonas fluorescens strain NCIMB 11764.</title>
        <authorList>
            <person name="Vilo C.A."/>
            <person name="Benedik M.J."/>
            <person name="Kunz D.A."/>
            <person name="Dong Q."/>
        </authorList>
    </citation>
    <scope>NUCLEOTIDE SEQUENCE [LARGE SCALE GENOMIC DNA]</scope>
    <source>
        <strain evidence="5 6">NCIMB 11764</strain>
    </source>
</reference>
<evidence type="ECO:0000259" key="4">
    <source>
        <dbReference type="Pfam" id="PF01557"/>
    </source>
</evidence>
<protein>
    <submittedName>
        <fullName evidence="5">Fumarylacetoacetate hydrolase</fullName>
    </submittedName>
</protein>
<evidence type="ECO:0000256" key="1">
    <source>
        <dbReference type="ARBA" id="ARBA00010211"/>
    </source>
</evidence>
<dbReference type="PANTHER" id="PTHR42796">
    <property type="entry name" value="FUMARYLACETOACETATE HYDROLASE DOMAIN-CONTAINING PROTEIN 2A-RELATED"/>
    <property type="match status" value="1"/>
</dbReference>
<dbReference type="RefSeq" id="WP_017338364.1">
    <property type="nucleotide sequence ID" value="NZ_CP010945.1"/>
</dbReference>
<accession>A0A0K1QUR7</accession>
<gene>
    <name evidence="5" type="ORF">B723_25135</name>
</gene>
<dbReference type="Pfam" id="PF01557">
    <property type="entry name" value="FAA_hydrolase"/>
    <property type="match status" value="1"/>
</dbReference>
<dbReference type="GO" id="GO:0046872">
    <property type="term" value="F:metal ion binding"/>
    <property type="evidence" value="ECO:0007669"/>
    <property type="project" value="UniProtKB-KW"/>
</dbReference>
<proteinExistence type="inferred from homology"/>
<dbReference type="PANTHER" id="PTHR42796:SF7">
    <property type="entry name" value="2-DEHYDRO-3-DEOXY-D-ARABINONATE DEHYDRATASE"/>
    <property type="match status" value="1"/>
</dbReference>
<name>A0A0K1QUR7_PSEFL</name>
<evidence type="ECO:0000313" key="6">
    <source>
        <dbReference type="Proteomes" id="UP000017175"/>
    </source>
</evidence>
<dbReference type="SUPFAM" id="SSF56529">
    <property type="entry name" value="FAH"/>
    <property type="match status" value="1"/>
</dbReference>
<dbReference type="EMBL" id="CP010945">
    <property type="protein sequence ID" value="AKV09504.1"/>
    <property type="molecule type" value="Genomic_DNA"/>
</dbReference>
<organism evidence="5 6">
    <name type="scientific">Pseudomonas fluorescens NCIMB 11764</name>
    <dbReference type="NCBI Taxonomy" id="1221522"/>
    <lineage>
        <taxon>Bacteria</taxon>
        <taxon>Pseudomonadati</taxon>
        <taxon>Pseudomonadota</taxon>
        <taxon>Gammaproteobacteria</taxon>
        <taxon>Pseudomonadales</taxon>
        <taxon>Pseudomonadaceae</taxon>
        <taxon>Pseudomonas</taxon>
    </lineage>
</organism>
<sequence length="405" mass="43401">MPQTNVAITLSDLNTPAQDLTQGTWIGRVWIPGATAGPAIVLLKDREVYDISVRVATVSALLELDDPVAYLRSLPLEQALISVDALLRNSDVSMRDETLPWLLAPIDLQAIKAAGVTFATSMLERVVEEQAKGDPAKADSIRATLVASIGTDLGDIVPGSSQAAALKEVLISQGMWSQYLEVGIGPDAEIFTKAQPLSAVGYGSDIGIHPKSSWNNPEPEVVLAVSSRGKVQGATLGNDVNLRDFEGRSALLLSKAKDNNASTALGPFIRLFDETFSIEEVRSAEVALRVVGDDGFIMDGSSSMNQISRDPLDLVAQTLNENHQYPDGFVLFLGTLFAPKQDRDIPGGGFTHKEGDLVAISSARFGTLVNRVTTSDRAPAWQMGYRALLDNLHSRGLVSAAIKPR</sequence>
<keyword evidence="3" id="KW-0479">Metal-binding</keyword>
<dbReference type="Proteomes" id="UP000017175">
    <property type="component" value="Chromosome"/>
</dbReference>
<feature type="domain" description="Fumarylacetoacetase-like C-terminal" evidence="4">
    <location>
        <begin position="231"/>
        <end position="372"/>
    </location>
</feature>
<evidence type="ECO:0000256" key="2">
    <source>
        <dbReference type="ARBA" id="ARBA00010715"/>
    </source>
</evidence>
<comment type="similarity">
    <text evidence="1">Belongs to the FAH family.</text>
</comment>
<dbReference type="eggNOG" id="COG3970">
    <property type="taxonomic scope" value="Bacteria"/>
</dbReference>
<keyword evidence="5" id="KW-0378">Hydrolase</keyword>
<dbReference type="GO" id="GO:0016787">
    <property type="term" value="F:hydrolase activity"/>
    <property type="evidence" value="ECO:0007669"/>
    <property type="project" value="UniProtKB-KW"/>
</dbReference>
<dbReference type="Gene3D" id="3.90.850.10">
    <property type="entry name" value="Fumarylacetoacetase-like, C-terminal domain"/>
    <property type="match status" value="1"/>
</dbReference>
<evidence type="ECO:0000256" key="3">
    <source>
        <dbReference type="ARBA" id="ARBA00022723"/>
    </source>
</evidence>
<dbReference type="AlphaFoldDB" id="A0A0K1QUR7"/>
<evidence type="ECO:0000313" key="5">
    <source>
        <dbReference type="EMBL" id="AKV09504.1"/>
    </source>
</evidence>
<dbReference type="GO" id="GO:0044281">
    <property type="term" value="P:small molecule metabolic process"/>
    <property type="evidence" value="ECO:0007669"/>
    <property type="project" value="UniProtKB-ARBA"/>
</dbReference>
<dbReference type="InterPro" id="IPR011234">
    <property type="entry name" value="Fumarylacetoacetase-like_C"/>
</dbReference>
<dbReference type="InterPro" id="IPR036663">
    <property type="entry name" value="Fumarylacetoacetase_C_sf"/>
</dbReference>
<dbReference type="OrthoDB" id="9779415at2"/>